<proteinExistence type="inferred from homology"/>
<feature type="active site" description="Charge relay system" evidence="3">
    <location>
        <position position="206"/>
    </location>
</feature>
<name>A0A3E2HA15_SCYLI</name>
<evidence type="ECO:0000259" key="4">
    <source>
        <dbReference type="Pfam" id="PF01425"/>
    </source>
</evidence>
<comment type="caution">
    <text evidence="5">The sequence shown here is derived from an EMBL/GenBank/DDBJ whole genome shotgun (WGS) entry which is preliminary data.</text>
</comment>
<dbReference type="Pfam" id="PF01425">
    <property type="entry name" value="Amidase"/>
    <property type="match status" value="1"/>
</dbReference>
<evidence type="ECO:0000313" key="6">
    <source>
        <dbReference type="Proteomes" id="UP000258309"/>
    </source>
</evidence>
<organism evidence="5 6">
    <name type="scientific">Scytalidium lignicola</name>
    <name type="common">Hyphomycete</name>
    <dbReference type="NCBI Taxonomy" id="5539"/>
    <lineage>
        <taxon>Eukaryota</taxon>
        <taxon>Fungi</taxon>
        <taxon>Dikarya</taxon>
        <taxon>Ascomycota</taxon>
        <taxon>Pezizomycotina</taxon>
        <taxon>Leotiomycetes</taxon>
        <taxon>Leotiomycetes incertae sedis</taxon>
        <taxon>Scytalidium</taxon>
    </lineage>
</organism>
<dbReference type="Proteomes" id="UP000258309">
    <property type="component" value="Unassembled WGS sequence"/>
</dbReference>
<evidence type="ECO:0000256" key="1">
    <source>
        <dbReference type="ARBA" id="ARBA00009199"/>
    </source>
</evidence>
<sequence>MAEPAYKAISVAKCQERESKIPPQWRITMPEDDDNLMNLARDCGIFTPAELSITETVDSVELLKKIHSGEYTSLAVARAFCKRAAVAQQALNCLTEIFFEDAYARAEFLDKEFQRTGKPIGPLHGLPISLKDSINVAGIDSTIGMTGYAFKPEKENSVIVDMLLSLGAVLYVKTNVPQSMMTPDTQNFTFGQTRNPRSKYITAAGSSGGLGALIAFRGSLLGIGTDAGGSVRIPAYCNGLYGVKPSAGRLPYHLLKNYLQDGAETVGMLCVNGVIASSMRDCEMLLRVVSEAEPWLYDPSCAYLPWYKQELPKRPLAFGVIWEDHETTILPPVRRVLEETCERLRQAGHEVIDIEFFKSAELSQNALDHFKVDGGKALERACNLTGEPYTAAVQQGGLYPCEPKGLSELFQYGATRARLQHSWLKFWADTANRTKSGLPIDAILTPAQSSLPRPHETLIRSHFSRNFNVLDYPGALIQCGVVDLSRDSGPLPPSRGVLDERVQSTFTAEKRNRYANYPVGLQLVGQRQMEPKLMEIALMVSELVKK</sequence>
<feature type="domain" description="Amidase" evidence="4">
    <location>
        <begin position="76"/>
        <end position="533"/>
    </location>
</feature>
<dbReference type="GO" id="GO:0016787">
    <property type="term" value="F:hydrolase activity"/>
    <property type="evidence" value="ECO:0007669"/>
    <property type="project" value="UniProtKB-KW"/>
</dbReference>
<accession>A0A3E2HA15</accession>
<comment type="similarity">
    <text evidence="1">Belongs to the amidase family.</text>
</comment>
<evidence type="ECO:0000313" key="5">
    <source>
        <dbReference type="EMBL" id="RFU30249.1"/>
    </source>
</evidence>
<dbReference type="InterPro" id="IPR023631">
    <property type="entry name" value="Amidase_dom"/>
</dbReference>
<dbReference type="Gene3D" id="3.90.1300.10">
    <property type="entry name" value="Amidase signature (AS) domain"/>
    <property type="match status" value="1"/>
</dbReference>
<dbReference type="SUPFAM" id="SSF75304">
    <property type="entry name" value="Amidase signature (AS) enzymes"/>
    <property type="match status" value="1"/>
</dbReference>
<keyword evidence="6" id="KW-1185">Reference proteome</keyword>
<feature type="active site" description="Acyl-ester intermediate" evidence="3">
    <location>
        <position position="230"/>
    </location>
</feature>
<protein>
    <recommendedName>
        <fullName evidence="4">Amidase domain-containing protein</fullName>
    </recommendedName>
</protein>
<dbReference type="OMA" id="WEDHETT"/>
<feature type="active site" description="Charge relay system" evidence="3">
    <location>
        <position position="131"/>
    </location>
</feature>
<dbReference type="PANTHER" id="PTHR46072:SF11">
    <property type="entry name" value="AMIDASE-RELATED"/>
    <property type="match status" value="1"/>
</dbReference>
<dbReference type="AlphaFoldDB" id="A0A3E2HA15"/>
<dbReference type="InterPro" id="IPR036928">
    <property type="entry name" value="AS_sf"/>
</dbReference>
<dbReference type="OrthoDB" id="6428749at2759"/>
<keyword evidence="2" id="KW-0378">Hydrolase</keyword>
<dbReference type="PANTHER" id="PTHR46072">
    <property type="entry name" value="AMIDASE-RELATED-RELATED"/>
    <property type="match status" value="1"/>
</dbReference>
<evidence type="ECO:0000256" key="2">
    <source>
        <dbReference type="ARBA" id="ARBA00022801"/>
    </source>
</evidence>
<reference evidence="5 6" key="1">
    <citation type="submission" date="2018-05" db="EMBL/GenBank/DDBJ databases">
        <title>Draft genome sequence of Scytalidium lignicola DSM 105466, a ubiquitous saprotrophic fungus.</title>
        <authorList>
            <person name="Buettner E."/>
            <person name="Gebauer A.M."/>
            <person name="Hofrichter M."/>
            <person name="Liers C."/>
            <person name="Kellner H."/>
        </authorList>
    </citation>
    <scope>NUCLEOTIDE SEQUENCE [LARGE SCALE GENOMIC DNA]</scope>
    <source>
        <strain evidence="5 6">DSM 105466</strain>
    </source>
</reference>
<feature type="non-terminal residue" evidence="5">
    <location>
        <position position="1"/>
    </location>
</feature>
<dbReference type="EMBL" id="NCSJ02000105">
    <property type="protein sequence ID" value="RFU30249.1"/>
    <property type="molecule type" value="Genomic_DNA"/>
</dbReference>
<dbReference type="PIRSF" id="PIRSF001221">
    <property type="entry name" value="Amidase_fungi"/>
    <property type="match status" value="1"/>
</dbReference>
<gene>
    <name evidence="5" type="ORF">B7463_g6111</name>
</gene>
<evidence type="ECO:0000256" key="3">
    <source>
        <dbReference type="PIRSR" id="PIRSR001221-1"/>
    </source>
</evidence>
<feature type="non-terminal residue" evidence="5">
    <location>
        <position position="546"/>
    </location>
</feature>